<reference evidence="1" key="1">
    <citation type="submission" date="2017-07" db="EMBL/GenBank/DDBJ databases">
        <authorList>
            <person name="Mikheyev A."/>
            <person name="Grau M."/>
        </authorList>
    </citation>
    <scope>NUCLEOTIDE SEQUENCE</scope>
    <source>
        <tissue evidence="1">Venom_gland</tissue>
    </source>
</reference>
<proteinExistence type="predicted"/>
<protein>
    <submittedName>
        <fullName evidence="1">Uncharacterized protein</fullName>
    </submittedName>
</protein>
<sequence>MLESQLGNFGPVTLSPQYQARADLGILQPAGVSMSHLVCGLSLFGPHLCPWRRGVSWAQGISRGEAVLAGSWVVHRVLVMGRQGSGCLHQSQFLVCHSSRLGNKPVDHFVATNGETFG</sequence>
<reference evidence="1" key="2">
    <citation type="submission" date="2017-11" db="EMBL/GenBank/DDBJ databases">
        <title>Coralsnake Venomics: Analyses of Venom Gland Transcriptomes and Proteomes of Six Brazilian Taxa.</title>
        <authorList>
            <person name="Aird S.D."/>
            <person name="Jorge da Silva N."/>
            <person name="Qiu L."/>
            <person name="Villar-Briones A."/>
            <person name="Aparecida-Saddi V."/>
            <person name="Campos-Telles M.P."/>
            <person name="Grau M."/>
            <person name="Mikheyev A.S."/>
        </authorList>
    </citation>
    <scope>NUCLEOTIDE SEQUENCE</scope>
    <source>
        <tissue evidence="1">Venom_gland</tissue>
    </source>
</reference>
<evidence type="ECO:0000313" key="1">
    <source>
        <dbReference type="EMBL" id="LAB51279.1"/>
    </source>
</evidence>
<organism evidence="1">
    <name type="scientific">Micrurus surinamensis</name>
    <name type="common">Surinam coral snake</name>
    <dbReference type="NCBI Taxonomy" id="129470"/>
    <lineage>
        <taxon>Eukaryota</taxon>
        <taxon>Metazoa</taxon>
        <taxon>Chordata</taxon>
        <taxon>Craniata</taxon>
        <taxon>Vertebrata</taxon>
        <taxon>Euteleostomi</taxon>
        <taxon>Lepidosauria</taxon>
        <taxon>Squamata</taxon>
        <taxon>Bifurcata</taxon>
        <taxon>Unidentata</taxon>
        <taxon>Episquamata</taxon>
        <taxon>Toxicofera</taxon>
        <taxon>Serpentes</taxon>
        <taxon>Colubroidea</taxon>
        <taxon>Elapidae</taxon>
        <taxon>Elapinae</taxon>
        <taxon>Micrurus</taxon>
    </lineage>
</organism>
<name>A0A2D4P1W3_MICSU</name>
<accession>A0A2D4P1W3</accession>
<dbReference type="AlphaFoldDB" id="A0A2D4P1W3"/>
<dbReference type="EMBL" id="IACN01035870">
    <property type="protein sequence ID" value="LAB51279.1"/>
    <property type="molecule type" value="Transcribed_RNA"/>
</dbReference>